<name>A0AAV5JSA3_9ROSI</name>
<evidence type="ECO:0000256" key="1">
    <source>
        <dbReference type="SAM" id="SignalP"/>
    </source>
</evidence>
<evidence type="ECO:0000313" key="2">
    <source>
        <dbReference type="EMBL" id="GKV13605.1"/>
    </source>
</evidence>
<evidence type="ECO:0000313" key="3">
    <source>
        <dbReference type="Proteomes" id="UP001054252"/>
    </source>
</evidence>
<reference evidence="2 3" key="1">
    <citation type="journal article" date="2021" name="Commun. Biol.">
        <title>The genome of Shorea leprosula (Dipterocarpaceae) highlights the ecological relevance of drought in aseasonal tropical rainforests.</title>
        <authorList>
            <person name="Ng K.K.S."/>
            <person name="Kobayashi M.J."/>
            <person name="Fawcett J.A."/>
            <person name="Hatakeyama M."/>
            <person name="Paape T."/>
            <person name="Ng C.H."/>
            <person name="Ang C.C."/>
            <person name="Tnah L.H."/>
            <person name="Lee C.T."/>
            <person name="Nishiyama T."/>
            <person name="Sese J."/>
            <person name="O'Brien M.J."/>
            <person name="Copetti D."/>
            <person name="Mohd Noor M.I."/>
            <person name="Ong R.C."/>
            <person name="Putra M."/>
            <person name="Sireger I.Z."/>
            <person name="Indrioko S."/>
            <person name="Kosugi Y."/>
            <person name="Izuno A."/>
            <person name="Isagi Y."/>
            <person name="Lee S.L."/>
            <person name="Shimizu K.K."/>
        </authorList>
    </citation>
    <scope>NUCLEOTIDE SEQUENCE [LARGE SCALE GENOMIC DNA]</scope>
    <source>
        <strain evidence="2">214</strain>
    </source>
</reference>
<dbReference type="Proteomes" id="UP001054252">
    <property type="component" value="Unassembled WGS sequence"/>
</dbReference>
<proteinExistence type="predicted"/>
<keyword evidence="3" id="KW-1185">Reference proteome</keyword>
<comment type="caution">
    <text evidence="2">The sequence shown here is derived from an EMBL/GenBank/DDBJ whole genome shotgun (WGS) entry which is preliminary data.</text>
</comment>
<dbReference type="AlphaFoldDB" id="A0AAV5JSA3"/>
<keyword evidence="1" id="KW-0732">Signal</keyword>
<accession>A0AAV5JSA3</accession>
<gene>
    <name evidence="2" type="ORF">SLEP1_g24597</name>
</gene>
<protein>
    <submittedName>
        <fullName evidence="2">Uncharacterized protein</fullName>
    </submittedName>
</protein>
<dbReference type="EMBL" id="BPVZ01000039">
    <property type="protein sequence ID" value="GKV13605.1"/>
    <property type="molecule type" value="Genomic_DNA"/>
</dbReference>
<sequence length="78" mass="8716">MKSAYFLVAFALLALASSFASADDPSPLQDFCVAINDTKTGGMSSFFDIAFSRNFIKKCTIYFLVGIYTIYFGWHSFQ</sequence>
<feature type="signal peptide" evidence="1">
    <location>
        <begin position="1"/>
        <end position="22"/>
    </location>
</feature>
<organism evidence="2 3">
    <name type="scientific">Rubroshorea leprosula</name>
    <dbReference type="NCBI Taxonomy" id="152421"/>
    <lineage>
        <taxon>Eukaryota</taxon>
        <taxon>Viridiplantae</taxon>
        <taxon>Streptophyta</taxon>
        <taxon>Embryophyta</taxon>
        <taxon>Tracheophyta</taxon>
        <taxon>Spermatophyta</taxon>
        <taxon>Magnoliopsida</taxon>
        <taxon>eudicotyledons</taxon>
        <taxon>Gunneridae</taxon>
        <taxon>Pentapetalae</taxon>
        <taxon>rosids</taxon>
        <taxon>malvids</taxon>
        <taxon>Malvales</taxon>
        <taxon>Dipterocarpaceae</taxon>
        <taxon>Rubroshorea</taxon>
    </lineage>
</organism>
<feature type="chain" id="PRO_5043652372" evidence="1">
    <location>
        <begin position="23"/>
        <end position="78"/>
    </location>
</feature>